<dbReference type="InterPro" id="IPR027417">
    <property type="entry name" value="P-loop_NTPase"/>
</dbReference>
<dbReference type="PANTHER" id="PTHR10903">
    <property type="entry name" value="GTPASE, IMAP FAMILY MEMBER-RELATED"/>
    <property type="match status" value="1"/>
</dbReference>
<keyword evidence="4" id="KW-1133">Transmembrane helix</keyword>
<dbReference type="SUPFAM" id="SSF52540">
    <property type="entry name" value="P-loop containing nucleoside triphosphate hydrolases"/>
    <property type="match status" value="1"/>
</dbReference>
<dbReference type="Ensembl" id="ENSPFOT00000001280.2">
    <property type="protein sequence ID" value="ENSPFOP00000001277.2"/>
    <property type="gene ID" value="ENSPFOG00000001377.2"/>
</dbReference>
<dbReference type="InterPro" id="IPR045058">
    <property type="entry name" value="GIMA/IAN/Toc"/>
</dbReference>
<dbReference type="STRING" id="48698.ENSPFOP00000001277"/>
<feature type="domain" description="AIG1-type G" evidence="5">
    <location>
        <begin position="15"/>
        <end position="223"/>
    </location>
</feature>
<evidence type="ECO:0000256" key="1">
    <source>
        <dbReference type="ARBA" id="ARBA00008535"/>
    </source>
</evidence>
<evidence type="ECO:0000259" key="5">
    <source>
        <dbReference type="PROSITE" id="PS51720"/>
    </source>
</evidence>
<evidence type="ECO:0000256" key="4">
    <source>
        <dbReference type="SAM" id="Phobius"/>
    </source>
</evidence>
<dbReference type="FunFam" id="3.40.50.300:FF:000366">
    <property type="entry name" value="GTPase, IMAP family member 2"/>
    <property type="match status" value="1"/>
</dbReference>
<evidence type="ECO:0000256" key="2">
    <source>
        <dbReference type="ARBA" id="ARBA00022741"/>
    </source>
</evidence>
<sequence length="326" mass="35595">FSRRYAELPDGKNIPENMRIVVLGKTGAGKSSLLNTLSGENAFEINHTAKSGTRTCEAKSKTVVGKNLLLVDTPGFFDTDRSEEDMKAEIVNCITECAPGPHVFIIVLKVEKFTEQENQVIKKLTDYFSDEALRFATVLFTHGDQLGEETHIDQFVNESEELRNLVKRCGNRCNVLDNKYWKGSQDEYRSNSVQVKELLNTLYNIFEANNGGYYTTEMLQMANRNIDDERESLRQAFPNLSPAEVTQKAKSVVTENILLKVTGISAGALLGAFLGGGIKLMREGNPTVPIVLGIAFGTAVGIALGAETTGAGGTATSTVQTTGELQ</sequence>
<dbReference type="Gene3D" id="3.40.50.300">
    <property type="entry name" value="P-loop containing nucleotide triphosphate hydrolases"/>
    <property type="match status" value="1"/>
</dbReference>
<keyword evidence="4" id="KW-0472">Membrane</keyword>
<dbReference type="OMA" id="YTEHEKA"/>
<keyword evidence="4" id="KW-0812">Transmembrane</keyword>
<dbReference type="Proteomes" id="UP000028760">
    <property type="component" value="Unassembled WGS sequence"/>
</dbReference>
<feature type="transmembrane region" description="Helical" evidence="4">
    <location>
        <begin position="257"/>
        <end position="276"/>
    </location>
</feature>
<dbReference type="Pfam" id="PF04548">
    <property type="entry name" value="AIG1"/>
    <property type="match status" value="1"/>
</dbReference>
<evidence type="ECO:0000313" key="6">
    <source>
        <dbReference type="Ensembl" id="ENSPFOP00000001277.2"/>
    </source>
</evidence>
<accession>A0A087X674</accession>
<keyword evidence="2" id="KW-0547">Nucleotide-binding</keyword>
<name>A0A087X674_POEFO</name>
<dbReference type="PANTHER" id="PTHR10903:SF62">
    <property type="entry name" value="GTPASE IMAP FAMILY MEMBER 4-LIKE-RELATED"/>
    <property type="match status" value="1"/>
</dbReference>
<dbReference type="GO" id="GO:0005525">
    <property type="term" value="F:GTP binding"/>
    <property type="evidence" value="ECO:0007669"/>
    <property type="project" value="UniProtKB-KW"/>
</dbReference>
<reference evidence="6" key="2">
    <citation type="submission" date="2025-08" db="UniProtKB">
        <authorList>
            <consortium name="Ensembl"/>
        </authorList>
    </citation>
    <scope>IDENTIFICATION</scope>
</reference>
<organism evidence="6 7">
    <name type="scientific">Poecilia formosa</name>
    <name type="common">Amazon molly</name>
    <name type="synonym">Limia formosa</name>
    <dbReference type="NCBI Taxonomy" id="48698"/>
    <lineage>
        <taxon>Eukaryota</taxon>
        <taxon>Metazoa</taxon>
        <taxon>Chordata</taxon>
        <taxon>Craniata</taxon>
        <taxon>Vertebrata</taxon>
        <taxon>Euteleostomi</taxon>
        <taxon>Actinopterygii</taxon>
        <taxon>Neopterygii</taxon>
        <taxon>Teleostei</taxon>
        <taxon>Neoteleostei</taxon>
        <taxon>Acanthomorphata</taxon>
        <taxon>Ovalentaria</taxon>
        <taxon>Atherinomorphae</taxon>
        <taxon>Cyprinodontiformes</taxon>
        <taxon>Poeciliidae</taxon>
        <taxon>Poeciliinae</taxon>
        <taxon>Poecilia</taxon>
    </lineage>
</organism>
<dbReference type="InterPro" id="IPR006703">
    <property type="entry name" value="G_AIG1"/>
</dbReference>
<reference evidence="7" key="1">
    <citation type="submission" date="2013-10" db="EMBL/GenBank/DDBJ databases">
        <authorList>
            <person name="Schartl M."/>
            <person name="Warren W."/>
        </authorList>
    </citation>
    <scope>NUCLEOTIDE SEQUENCE [LARGE SCALE GENOMIC DNA]</scope>
    <source>
        <strain evidence="7">female</strain>
    </source>
</reference>
<protein>
    <recommendedName>
        <fullName evidence="5">AIG1-type G domain-containing protein</fullName>
    </recommendedName>
</protein>
<dbReference type="GeneTree" id="ENSGT01150000286992"/>
<keyword evidence="7" id="KW-1185">Reference proteome</keyword>
<feature type="transmembrane region" description="Helical" evidence="4">
    <location>
        <begin position="288"/>
        <end position="306"/>
    </location>
</feature>
<dbReference type="EMBL" id="AYCK01008974">
    <property type="status" value="NOT_ANNOTATED_CDS"/>
    <property type="molecule type" value="Genomic_DNA"/>
</dbReference>
<proteinExistence type="inferred from homology"/>
<evidence type="ECO:0000313" key="7">
    <source>
        <dbReference type="Proteomes" id="UP000028760"/>
    </source>
</evidence>
<evidence type="ECO:0000256" key="3">
    <source>
        <dbReference type="ARBA" id="ARBA00023134"/>
    </source>
</evidence>
<dbReference type="AlphaFoldDB" id="A0A087X674"/>
<comment type="similarity">
    <text evidence="1">Belongs to the TRAFAC class TrmE-Era-EngA-EngB-Septin-like GTPase superfamily. AIG1/Toc34/Toc159-like paraseptin GTPase family. IAN subfamily.</text>
</comment>
<keyword evidence="3" id="KW-0342">GTP-binding</keyword>
<reference evidence="6" key="3">
    <citation type="submission" date="2025-09" db="UniProtKB">
        <authorList>
            <consortium name="Ensembl"/>
        </authorList>
    </citation>
    <scope>IDENTIFICATION</scope>
</reference>
<dbReference type="PROSITE" id="PS51720">
    <property type="entry name" value="G_AIG1"/>
    <property type="match status" value="1"/>
</dbReference>
<dbReference type="eggNOG" id="ENOG502S5RV">
    <property type="taxonomic scope" value="Eukaryota"/>
</dbReference>